<evidence type="ECO:0000259" key="1">
    <source>
        <dbReference type="PROSITE" id="PS50146"/>
    </source>
</evidence>
<dbReference type="InterPro" id="IPR016064">
    <property type="entry name" value="NAD/diacylglycerol_kinase_sf"/>
</dbReference>
<gene>
    <name evidence="2" type="ORF">GOB87_12020</name>
</gene>
<dbReference type="InterPro" id="IPR017438">
    <property type="entry name" value="ATP-NAD_kinase_N"/>
</dbReference>
<dbReference type="GO" id="GO:0016301">
    <property type="term" value="F:kinase activity"/>
    <property type="evidence" value="ECO:0007669"/>
    <property type="project" value="UniProtKB-KW"/>
</dbReference>
<evidence type="ECO:0000313" key="2">
    <source>
        <dbReference type="EMBL" id="NHO54661.1"/>
    </source>
</evidence>
<protein>
    <submittedName>
        <fullName evidence="2">Diacylglycerol kinase</fullName>
    </submittedName>
</protein>
<dbReference type="Proteomes" id="UP000597459">
    <property type="component" value="Unassembled WGS sequence"/>
</dbReference>
<name>A0A967B9X4_9PROT</name>
<dbReference type="Pfam" id="PF00781">
    <property type="entry name" value="DAGK_cat"/>
    <property type="match status" value="1"/>
</dbReference>
<organism evidence="2 3">
    <name type="scientific">Acetobacter estunensis</name>
    <dbReference type="NCBI Taxonomy" id="104097"/>
    <lineage>
        <taxon>Bacteria</taxon>
        <taxon>Pseudomonadati</taxon>
        <taxon>Pseudomonadota</taxon>
        <taxon>Alphaproteobacteria</taxon>
        <taxon>Acetobacterales</taxon>
        <taxon>Acetobacteraceae</taxon>
        <taxon>Acetobacter</taxon>
    </lineage>
</organism>
<dbReference type="RefSeq" id="WP_166317116.1">
    <property type="nucleotide sequence ID" value="NZ_WOTH01000028.1"/>
</dbReference>
<feature type="domain" description="DAGKc" evidence="1">
    <location>
        <begin position="1"/>
        <end position="133"/>
    </location>
</feature>
<dbReference type="EMBL" id="WOTH01000028">
    <property type="protein sequence ID" value="NHO54661.1"/>
    <property type="molecule type" value="Genomic_DNA"/>
</dbReference>
<dbReference type="Gene3D" id="3.40.50.10330">
    <property type="entry name" value="Probable inorganic polyphosphate/atp-NAD kinase, domain 1"/>
    <property type="match status" value="1"/>
</dbReference>
<sequence length="324" mass="35646">MPSSVALIHNSRSRLNIHDGGAFAREARALFGDNFIEPKGQSELAAAMVELARREVQLIVINGGDGTVSNVLSALLVCWPQDRLPALAVIPSGNTNLIASDVGCPTRGLPALALLREKVRTGTLMDDVRWRHPVVVSWSDPKRRPVAGMFGGMAAFTRGIEIAHAPAILDRYSHDTAVLMTIFYGLRQFLRAEVRQKWMAGTPMTLTVDGQISDIRSRFLFLVTGLHRLSRGVWPFWLDTPARGSVIYLDIAGNPPGLARGLLSVLRGRISQRLRRSAAYHSGMAAEIMIETHDRLVMDGEELAPGEDGRVWLREGPRLAFIQC</sequence>
<proteinExistence type="predicted"/>
<keyword evidence="2" id="KW-0418">Kinase</keyword>
<accession>A0A967B9X4</accession>
<dbReference type="PROSITE" id="PS50146">
    <property type="entry name" value="DAGK"/>
    <property type="match status" value="1"/>
</dbReference>
<dbReference type="SUPFAM" id="SSF111331">
    <property type="entry name" value="NAD kinase/diacylglycerol kinase-like"/>
    <property type="match status" value="1"/>
</dbReference>
<keyword evidence="3" id="KW-1185">Reference proteome</keyword>
<dbReference type="AlphaFoldDB" id="A0A967B9X4"/>
<comment type="caution">
    <text evidence="2">The sequence shown here is derived from an EMBL/GenBank/DDBJ whole genome shotgun (WGS) entry which is preliminary data.</text>
</comment>
<reference evidence="2" key="1">
    <citation type="submission" date="2019-11" db="EMBL/GenBank/DDBJ databases">
        <title>Description of new Acetobacter species.</title>
        <authorList>
            <person name="Cleenwerck I."/>
            <person name="Sombolestani A.S."/>
        </authorList>
    </citation>
    <scope>NUCLEOTIDE SEQUENCE</scope>
    <source>
        <strain evidence="2">LMG 1626</strain>
    </source>
</reference>
<dbReference type="InterPro" id="IPR001206">
    <property type="entry name" value="Diacylglycerol_kinase_cat_dom"/>
</dbReference>
<evidence type="ECO:0000313" key="3">
    <source>
        <dbReference type="Proteomes" id="UP000597459"/>
    </source>
</evidence>
<keyword evidence="2" id="KW-0808">Transferase</keyword>